<dbReference type="PROSITE" id="PS50114">
    <property type="entry name" value="GATA_ZN_FINGER_2"/>
    <property type="match status" value="1"/>
</dbReference>
<evidence type="ECO:0000256" key="1">
    <source>
        <dbReference type="PROSITE-ProRule" id="PRU00094"/>
    </source>
</evidence>
<dbReference type="GO" id="GO:0043565">
    <property type="term" value="F:sequence-specific DNA binding"/>
    <property type="evidence" value="ECO:0007669"/>
    <property type="project" value="InterPro"/>
</dbReference>
<feature type="compositionally biased region" description="Polar residues" evidence="2">
    <location>
        <begin position="571"/>
        <end position="593"/>
    </location>
</feature>
<evidence type="ECO:0000313" key="4">
    <source>
        <dbReference type="EMBL" id="ORZ34521.1"/>
    </source>
</evidence>
<dbReference type="SMART" id="SM00401">
    <property type="entry name" value="ZnF_GATA"/>
    <property type="match status" value="1"/>
</dbReference>
<dbReference type="SUPFAM" id="SSF57716">
    <property type="entry name" value="Glucocorticoid receptor-like (DNA-binding domain)"/>
    <property type="match status" value="1"/>
</dbReference>
<name>A0A1Y2HKZ6_9FUNG</name>
<keyword evidence="1" id="KW-0479">Metal-binding</keyword>
<feature type="region of interest" description="Disordered" evidence="2">
    <location>
        <begin position="322"/>
        <end position="381"/>
    </location>
</feature>
<reference evidence="4 5" key="1">
    <citation type="submission" date="2016-07" db="EMBL/GenBank/DDBJ databases">
        <title>Pervasive Adenine N6-methylation of Active Genes in Fungi.</title>
        <authorList>
            <consortium name="DOE Joint Genome Institute"/>
            <person name="Mondo S.J."/>
            <person name="Dannebaum R.O."/>
            <person name="Kuo R.C."/>
            <person name="Labutti K."/>
            <person name="Haridas S."/>
            <person name="Kuo A."/>
            <person name="Salamov A."/>
            <person name="Ahrendt S.R."/>
            <person name="Lipzen A."/>
            <person name="Sullivan W."/>
            <person name="Andreopoulos W.B."/>
            <person name="Clum A."/>
            <person name="Lindquist E."/>
            <person name="Daum C."/>
            <person name="Ramamoorthy G.K."/>
            <person name="Gryganskyi A."/>
            <person name="Culley D."/>
            <person name="Magnuson J.K."/>
            <person name="James T.Y."/>
            <person name="O'Malley M.A."/>
            <person name="Stajich J.E."/>
            <person name="Spatafora J.W."/>
            <person name="Visel A."/>
            <person name="Grigoriev I.V."/>
        </authorList>
    </citation>
    <scope>NUCLEOTIDE SEQUENCE [LARGE SCALE GENOMIC DNA]</scope>
    <source>
        <strain evidence="4 5">PL171</strain>
    </source>
</reference>
<proteinExistence type="predicted"/>
<dbReference type="GO" id="GO:0006355">
    <property type="term" value="P:regulation of DNA-templated transcription"/>
    <property type="evidence" value="ECO:0007669"/>
    <property type="project" value="InterPro"/>
</dbReference>
<organism evidence="4 5">
    <name type="scientific">Catenaria anguillulae PL171</name>
    <dbReference type="NCBI Taxonomy" id="765915"/>
    <lineage>
        <taxon>Eukaryota</taxon>
        <taxon>Fungi</taxon>
        <taxon>Fungi incertae sedis</taxon>
        <taxon>Blastocladiomycota</taxon>
        <taxon>Blastocladiomycetes</taxon>
        <taxon>Blastocladiales</taxon>
        <taxon>Catenariaceae</taxon>
        <taxon>Catenaria</taxon>
    </lineage>
</organism>
<evidence type="ECO:0000259" key="3">
    <source>
        <dbReference type="PROSITE" id="PS50114"/>
    </source>
</evidence>
<dbReference type="AlphaFoldDB" id="A0A1Y2HKZ6"/>
<feature type="compositionally biased region" description="Low complexity" evidence="2">
    <location>
        <begin position="81"/>
        <end position="100"/>
    </location>
</feature>
<comment type="caution">
    <text evidence="4">The sequence shown here is derived from an EMBL/GenBank/DDBJ whole genome shotgun (WGS) entry which is preliminary data.</text>
</comment>
<dbReference type="Pfam" id="PF00320">
    <property type="entry name" value="GATA"/>
    <property type="match status" value="1"/>
</dbReference>
<keyword evidence="5" id="KW-1185">Reference proteome</keyword>
<keyword evidence="1" id="KW-0863">Zinc-finger</keyword>
<dbReference type="EMBL" id="MCFL01000027">
    <property type="protein sequence ID" value="ORZ34521.1"/>
    <property type="molecule type" value="Genomic_DNA"/>
</dbReference>
<accession>A0A1Y2HKZ6</accession>
<gene>
    <name evidence="4" type="ORF">BCR44DRAFT_339206</name>
</gene>
<sequence>MEPPSFDLSALGLGSITMPANSSPVSGPTAITGPNQIQAFSIPHHNVSSSAAAPAPQVIVLQAPVQMQMQMSAAAGPGPQPFFHQQQLQPQQQQHQQQQQFSNLGLIQNLGLLNFDTTTGAIHVVQQAVPQQQPQHQQQQQQQQFVYTSAPMMHHPQQQTFAFNNSTTLLNQSSAPPFAAPATIQVVQQQPQQPQQHIQVATANDLFASVSPAAITIPASSMPSAPLQQQLQQQQQVHNAVALSPVSVSAAASPSCSASPSPPPPAYSALVNNASQQPLDMSGINLFDTLTQEQLDKLVMESSHSQDTHQMTGTQHVANDDENEHELDRASSHSADSLDAPASPTQSSTPIAAQDAPTMAKPAGKPKAKKQSVSAPAPSKSENYVCGNCNTTNTPLWRRSPDRTQILCNACSLYLRTNGHHRPLRLCSRKARASARTAATATSGMLQSQLQNHVQQPTQQQHESVIMANGMFLGAGPSSVSVPTTAFVTPVATPNASPSPVPNAMQQQQSLARPVKRTRSTSSSCSSSLSSGSDSEVDLSAVAPQAKRARVSTSSTSVAAAPTHQCAKCGTQKSSQWHPRDALSSSSPALTEPTTPPMSPVNALAAQQRQQQRVAAVICHSCALFHTLLSGQDAVAATDSSSASAASAAGTSFMSAVAELLAEESGRSRVHAWLNTWERRVAMVRDMVATGAGSV</sequence>
<feature type="region of interest" description="Disordered" evidence="2">
    <location>
        <begin position="493"/>
        <end position="557"/>
    </location>
</feature>
<evidence type="ECO:0000313" key="5">
    <source>
        <dbReference type="Proteomes" id="UP000193411"/>
    </source>
</evidence>
<dbReference type="Gene3D" id="3.30.50.10">
    <property type="entry name" value="Erythroid Transcription Factor GATA-1, subunit A"/>
    <property type="match status" value="1"/>
</dbReference>
<dbReference type="STRING" id="765915.A0A1Y2HKZ6"/>
<dbReference type="CDD" id="cd00202">
    <property type="entry name" value="ZnF_GATA"/>
    <property type="match status" value="1"/>
</dbReference>
<dbReference type="OrthoDB" id="5597699at2759"/>
<keyword evidence="1" id="KW-0862">Zinc</keyword>
<dbReference type="InterPro" id="IPR000679">
    <property type="entry name" value="Znf_GATA"/>
</dbReference>
<protein>
    <recommendedName>
        <fullName evidence="3">GATA-type domain-containing protein</fullName>
    </recommendedName>
</protein>
<evidence type="ECO:0000256" key="2">
    <source>
        <dbReference type="SAM" id="MobiDB-lite"/>
    </source>
</evidence>
<feature type="compositionally biased region" description="Low complexity" evidence="2">
    <location>
        <begin position="520"/>
        <end position="534"/>
    </location>
</feature>
<feature type="region of interest" description="Disordered" evidence="2">
    <location>
        <begin position="251"/>
        <end position="270"/>
    </location>
</feature>
<dbReference type="Proteomes" id="UP000193411">
    <property type="component" value="Unassembled WGS sequence"/>
</dbReference>
<dbReference type="GO" id="GO:0008270">
    <property type="term" value="F:zinc ion binding"/>
    <property type="evidence" value="ECO:0007669"/>
    <property type="project" value="UniProtKB-KW"/>
</dbReference>
<feature type="domain" description="GATA-type" evidence="3">
    <location>
        <begin position="380"/>
        <end position="436"/>
    </location>
</feature>
<feature type="region of interest" description="Disordered" evidence="2">
    <location>
        <begin position="570"/>
        <end position="598"/>
    </location>
</feature>
<dbReference type="InterPro" id="IPR013088">
    <property type="entry name" value="Znf_NHR/GATA"/>
</dbReference>
<feature type="region of interest" description="Disordered" evidence="2">
    <location>
        <begin position="73"/>
        <end position="100"/>
    </location>
</feature>